<organism evidence="6 7">
    <name type="scientific">Alteraurantiacibacter buctensis</name>
    <dbReference type="NCBI Taxonomy" id="1503981"/>
    <lineage>
        <taxon>Bacteria</taxon>
        <taxon>Pseudomonadati</taxon>
        <taxon>Pseudomonadota</taxon>
        <taxon>Alphaproteobacteria</taxon>
        <taxon>Sphingomonadales</taxon>
        <taxon>Erythrobacteraceae</taxon>
        <taxon>Alteraurantiacibacter</taxon>
    </lineage>
</organism>
<evidence type="ECO:0000259" key="5">
    <source>
        <dbReference type="Pfam" id="PF00135"/>
    </source>
</evidence>
<protein>
    <recommendedName>
        <fullName evidence="4">Carboxylic ester hydrolase</fullName>
        <ecNumber evidence="4">3.1.1.-</ecNumber>
    </recommendedName>
</protein>
<dbReference type="InterPro" id="IPR000997">
    <property type="entry name" value="Cholinesterase"/>
</dbReference>
<dbReference type="GO" id="GO:0004104">
    <property type="term" value="F:cholinesterase activity"/>
    <property type="evidence" value="ECO:0007669"/>
    <property type="project" value="InterPro"/>
</dbReference>
<dbReference type="InterPro" id="IPR029058">
    <property type="entry name" value="AB_hydrolase_fold"/>
</dbReference>
<feature type="signal peptide" evidence="4">
    <location>
        <begin position="1"/>
        <end position="28"/>
    </location>
</feature>
<dbReference type="InterPro" id="IPR002018">
    <property type="entry name" value="CarbesteraseB"/>
</dbReference>
<dbReference type="InterPro" id="IPR019826">
    <property type="entry name" value="Carboxylesterase_B_AS"/>
</dbReference>
<comment type="caution">
    <text evidence="6">The sequence shown here is derived from an EMBL/GenBank/DDBJ whole genome shotgun (WGS) entry which is preliminary data.</text>
</comment>
<proteinExistence type="inferred from homology"/>
<evidence type="ECO:0000313" key="6">
    <source>
        <dbReference type="EMBL" id="MXO70980.1"/>
    </source>
</evidence>
<keyword evidence="2 4" id="KW-0378">Hydrolase</keyword>
<dbReference type="EC" id="3.1.1.-" evidence="4"/>
<dbReference type="AlphaFoldDB" id="A0A844YVC9"/>
<keyword evidence="4" id="KW-0732">Signal</keyword>
<feature type="domain" description="Carboxylesterase type B" evidence="5">
    <location>
        <begin position="36"/>
        <end position="506"/>
    </location>
</feature>
<dbReference type="PANTHER" id="PTHR11559">
    <property type="entry name" value="CARBOXYLESTERASE"/>
    <property type="match status" value="1"/>
</dbReference>
<dbReference type="PROSITE" id="PS51318">
    <property type="entry name" value="TAT"/>
    <property type="match status" value="1"/>
</dbReference>
<accession>A0A844YVC9</accession>
<dbReference type="Proteomes" id="UP000466966">
    <property type="component" value="Unassembled WGS sequence"/>
</dbReference>
<gene>
    <name evidence="6" type="ORF">GRI99_04925</name>
</gene>
<feature type="chain" id="PRO_5033112810" description="Carboxylic ester hydrolase" evidence="4">
    <location>
        <begin position="29"/>
        <end position="540"/>
    </location>
</feature>
<dbReference type="SUPFAM" id="SSF53474">
    <property type="entry name" value="alpha/beta-Hydrolases"/>
    <property type="match status" value="1"/>
</dbReference>
<evidence type="ECO:0000256" key="3">
    <source>
        <dbReference type="PIRSR" id="PIRSR600997-1"/>
    </source>
</evidence>
<dbReference type="Pfam" id="PF00135">
    <property type="entry name" value="COesterase"/>
    <property type="match status" value="1"/>
</dbReference>
<dbReference type="Gene3D" id="3.40.50.1820">
    <property type="entry name" value="alpha/beta hydrolase"/>
    <property type="match status" value="1"/>
</dbReference>
<comment type="similarity">
    <text evidence="1 4">Belongs to the type-B carboxylesterase/lipase family.</text>
</comment>
<dbReference type="OrthoDB" id="9775851at2"/>
<sequence length="540" mass="58158">MILSLLNRRAVLAGTAGMLAATSSLVRAQAPVLAPAVVRTRAGLLQGDVEQGVHAFRGIPYGEPTGGAARFKPPVAKQAWDGVRSATTFGQRSPQTGGLGGTDNPTHGEDCLVLNVWSGSLEGAKPVMVWFHGGGWEVGGSNDAVSNGAYLAAVQDAVVVSVNHRLNVFGYLNLSAIGGEEYAASGHAGLLDMTLALQWVRDNIEAFGGDPDRVMIFGQSGGGRKVSTLMATPAAAGLFQRAGVISGSALRMDDFAIGHDRAERVLRQLDIPKANFHRLLDVPTAALTAAGIEARNATGQFRPWVDGAILPRDPFAPGAPRLSAHVPMIIGTARDEIAAFLGPWPQYAQMSDAQVLAESQPFFPPGEAAPAIAAWRARLPDMSNTELFSRLITDRSYMLDANIQAERKSALRQAPAYHYNIDWQTDVGPLRGVTPHGWDLQFIFGNLGGREWAADDRPALERLRSVMSGAFATFARDGVPEHPQMPQWLPYEPSLRSTMRLGRTVRLESDPLQFEREYMARIGTEQSGPREPVPPGPWIR</sequence>
<evidence type="ECO:0000313" key="7">
    <source>
        <dbReference type="Proteomes" id="UP000466966"/>
    </source>
</evidence>
<feature type="active site" description="Charge relay system" evidence="3">
    <location>
        <position position="336"/>
    </location>
</feature>
<dbReference type="PRINTS" id="PR00878">
    <property type="entry name" value="CHOLNESTRASE"/>
</dbReference>
<feature type="active site" description="Charge relay system" evidence="3">
    <location>
        <position position="436"/>
    </location>
</feature>
<evidence type="ECO:0000256" key="2">
    <source>
        <dbReference type="ARBA" id="ARBA00022801"/>
    </source>
</evidence>
<evidence type="ECO:0000256" key="1">
    <source>
        <dbReference type="ARBA" id="ARBA00005964"/>
    </source>
</evidence>
<dbReference type="EMBL" id="WTYV01000002">
    <property type="protein sequence ID" value="MXO70980.1"/>
    <property type="molecule type" value="Genomic_DNA"/>
</dbReference>
<evidence type="ECO:0000256" key="4">
    <source>
        <dbReference type="RuleBase" id="RU361235"/>
    </source>
</evidence>
<dbReference type="RefSeq" id="WP_160770941.1">
    <property type="nucleotide sequence ID" value="NZ_WTYV01000002.1"/>
</dbReference>
<feature type="active site" description="Acyl-ester intermediate" evidence="3">
    <location>
        <position position="220"/>
    </location>
</feature>
<dbReference type="InterPro" id="IPR050309">
    <property type="entry name" value="Type-B_Carboxylest/Lipase"/>
</dbReference>
<dbReference type="InterPro" id="IPR006311">
    <property type="entry name" value="TAT_signal"/>
</dbReference>
<reference evidence="6 7" key="1">
    <citation type="submission" date="2019-12" db="EMBL/GenBank/DDBJ databases">
        <title>Genomic-based taxomic classification of the family Erythrobacteraceae.</title>
        <authorList>
            <person name="Xu L."/>
        </authorList>
    </citation>
    <scope>NUCLEOTIDE SEQUENCE [LARGE SCALE GENOMIC DNA]</scope>
    <source>
        <strain evidence="6 7">M0322</strain>
    </source>
</reference>
<name>A0A844YVC9_9SPHN</name>
<dbReference type="PROSITE" id="PS00122">
    <property type="entry name" value="CARBOXYLESTERASE_B_1"/>
    <property type="match status" value="1"/>
</dbReference>
<keyword evidence="7" id="KW-1185">Reference proteome</keyword>